<keyword evidence="2" id="KW-0479">Metal-binding</keyword>
<keyword evidence="3" id="KW-0378">Hydrolase</keyword>
<evidence type="ECO:0000313" key="4">
    <source>
        <dbReference type="Proteomes" id="UP000199622"/>
    </source>
</evidence>
<protein>
    <submittedName>
        <fullName evidence="3">D-aminopeptidase DppA. Metallo peptidase. MEROPS family M55</fullName>
    </submittedName>
</protein>
<dbReference type="Pfam" id="PF04951">
    <property type="entry name" value="Peptidase_M55"/>
    <property type="match status" value="1"/>
</dbReference>
<keyword evidence="3" id="KW-0645">Protease</keyword>
<dbReference type="Gene3D" id="3.30.1360.130">
    <property type="entry name" value="Dipeptide transport protein"/>
    <property type="match status" value="1"/>
</dbReference>
<keyword evidence="3" id="KW-0031">Aminopeptidase</keyword>
<reference evidence="4" key="1">
    <citation type="submission" date="2016-10" db="EMBL/GenBank/DDBJ databases">
        <authorList>
            <person name="Varghese N."/>
            <person name="Submissions S."/>
        </authorList>
    </citation>
    <scope>NUCLEOTIDE SEQUENCE [LARGE SCALE GENOMIC DNA]</scope>
    <source>
        <strain evidence="4">DSM 44544</strain>
    </source>
</reference>
<gene>
    <name evidence="3" type="ORF">SAMN04489727_5282</name>
</gene>
<dbReference type="PIRSF" id="PIRSF015853">
    <property type="entry name" value="Pep_DppA"/>
    <property type="match status" value="1"/>
</dbReference>
<feature type="binding site" evidence="2">
    <location>
        <position position="27"/>
    </location>
    <ligand>
        <name>Zn(2+)</name>
        <dbReference type="ChEBI" id="CHEBI:29105"/>
        <label>1</label>
    </ligand>
</feature>
<feature type="binding site" evidence="2">
    <location>
        <position position="25"/>
    </location>
    <ligand>
        <name>Zn(2+)</name>
        <dbReference type="ChEBI" id="CHEBI:29105"/>
        <label>2</label>
    </ligand>
</feature>
<dbReference type="EMBL" id="FNSO01000004">
    <property type="protein sequence ID" value="SEC83800.1"/>
    <property type="molecule type" value="Genomic_DNA"/>
</dbReference>
<evidence type="ECO:0000256" key="1">
    <source>
        <dbReference type="PIRSR" id="PIRSR015853-1"/>
    </source>
</evidence>
<dbReference type="GO" id="GO:0004177">
    <property type="term" value="F:aminopeptidase activity"/>
    <property type="evidence" value="ECO:0007669"/>
    <property type="project" value="UniProtKB-KW"/>
</dbReference>
<feature type="active site" description="Nucleophile" evidence="1">
    <location>
        <position position="132"/>
    </location>
</feature>
<dbReference type="InterPro" id="IPR036177">
    <property type="entry name" value="Peptidase_M55_sf"/>
</dbReference>
<dbReference type="AlphaFoldDB" id="A0A1H4VSE3"/>
<feature type="binding site" evidence="2">
    <location>
        <position position="121"/>
    </location>
    <ligand>
        <name>Zn(2+)</name>
        <dbReference type="ChEBI" id="CHEBI:29105"/>
        <label>2</label>
    </ligand>
</feature>
<organism evidence="3 4">
    <name type="scientific">Amycolatopsis tolypomycina</name>
    <dbReference type="NCBI Taxonomy" id="208445"/>
    <lineage>
        <taxon>Bacteria</taxon>
        <taxon>Bacillati</taxon>
        <taxon>Actinomycetota</taxon>
        <taxon>Actinomycetes</taxon>
        <taxon>Pseudonocardiales</taxon>
        <taxon>Pseudonocardiaceae</taxon>
        <taxon>Amycolatopsis</taxon>
    </lineage>
</organism>
<feature type="binding site" evidence="2">
    <location>
        <position position="25"/>
    </location>
    <ligand>
        <name>Zn(2+)</name>
        <dbReference type="ChEBI" id="CHEBI:29105"/>
        <label>1</label>
    </ligand>
</feature>
<sequence>MGAFRVRAPGVLARVPGMRILISADMEGATGVTWTDDVVPGSPQWDRFRRLFTGDVNAVLAGLFEAGASDVLVNEAHSSQRNLLLEDLDPRARMLTGRHKPLSMMQGVDSGVDGVVFLGYHAGAGFDGVLSHTYLENQITGVWLDDVPASEGRLNAGMAAEYGVPVLLVSGDDKTCEDARDYAPEAELVQVKECVSRYAAICLPPSRTAELLTGAAADAMSRAGREERRVGPHRIEVEFDASHLAQATAVIPTVEQIGTRRVGFDAPDMTEAMKCFKVVTAIAAGAVQGIYG</sequence>
<evidence type="ECO:0000313" key="3">
    <source>
        <dbReference type="EMBL" id="SEC83800.1"/>
    </source>
</evidence>
<feature type="binding site" evidence="2">
    <location>
        <position position="77"/>
    </location>
    <ligand>
        <name>Zn(2+)</name>
        <dbReference type="ChEBI" id="CHEBI:29105"/>
        <label>2</label>
    </ligand>
</feature>
<keyword evidence="4" id="KW-1185">Reference proteome</keyword>
<dbReference type="Gene3D" id="3.40.50.10780">
    <property type="entry name" value="Dipeptide transport protein"/>
    <property type="match status" value="1"/>
</dbReference>
<dbReference type="CDD" id="cd08663">
    <property type="entry name" value="DAP_dppA_1"/>
    <property type="match status" value="1"/>
</dbReference>
<dbReference type="Proteomes" id="UP000199622">
    <property type="component" value="Unassembled WGS sequence"/>
</dbReference>
<dbReference type="InterPro" id="IPR007035">
    <property type="entry name" value="Peptidase_M55"/>
</dbReference>
<dbReference type="STRING" id="208445.SAMN04489727_5282"/>
<proteinExistence type="predicted"/>
<evidence type="ECO:0000256" key="2">
    <source>
        <dbReference type="PIRSR" id="PIRSR015853-2"/>
    </source>
</evidence>
<accession>A0A1H4VSE3</accession>
<keyword evidence="2" id="KW-0862">Zinc</keyword>
<name>A0A1H4VSE3_9PSEU</name>
<dbReference type="SUPFAM" id="SSF63992">
    <property type="entry name" value="Dipeptide transport protein"/>
    <property type="match status" value="1"/>
</dbReference>
<dbReference type="InterPro" id="IPR027476">
    <property type="entry name" value="DppA_N"/>
</dbReference>
<dbReference type="GO" id="GO:0046872">
    <property type="term" value="F:metal ion binding"/>
    <property type="evidence" value="ECO:0007669"/>
    <property type="project" value="UniProtKB-KW"/>
</dbReference>
<feature type="binding site" evidence="2">
    <location>
        <position position="151"/>
    </location>
    <ligand>
        <name>Zn(2+)</name>
        <dbReference type="ChEBI" id="CHEBI:29105"/>
        <label>2</label>
    </ligand>
</feature>